<dbReference type="InterPro" id="IPR036047">
    <property type="entry name" value="F-box-like_dom_sf"/>
</dbReference>
<dbReference type="Gene3D" id="3.80.10.10">
    <property type="entry name" value="Ribonuclease Inhibitor"/>
    <property type="match status" value="1"/>
</dbReference>
<evidence type="ECO:0008006" key="3">
    <source>
        <dbReference type="Google" id="ProtNLM"/>
    </source>
</evidence>
<protein>
    <recommendedName>
        <fullName evidence="3">F-box domain-containing protein</fullName>
    </recommendedName>
</protein>
<dbReference type="SUPFAM" id="SSF81383">
    <property type="entry name" value="F-box domain"/>
    <property type="match status" value="1"/>
</dbReference>
<sequence>MVGLRLPQELTDEIISFVEDDRETLAYASLVCRAWLQCSRRRLFRSIKLDGPSAVDFLNYLSVGQGGEDADASASSAKDIRKLRLVGSGPSDQGDNLYVGVILRMLSLLPNLEHLSVEHGTFVASQEQLDAATVSLKELRILNAHVPLETPQALLQLLSIFNRIDSLYLSSLTWDSVSVDPAGAASSPIPAADQPAFPLHLQVSCFTLVSRRRSFIPAILALMQRTKSIHTLSDIRLQCNDAACITAAGAFLSHPNAVVRSLSVDLAFPTGGMTCEQFTI</sequence>
<proteinExistence type="predicted"/>
<dbReference type="EMBL" id="JH930476">
    <property type="protein sequence ID" value="EKM51742.1"/>
    <property type="molecule type" value="Genomic_DNA"/>
</dbReference>
<keyword evidence="2" id="KW-1185">Reference proteome</keyword>
<dbReference type="InParanoid" id="K5WN41"/>
<dbReference type="KEGG" id="pco:PHACADRAFT_262055"/>
<evidence type="ECO:0000313" key="2">
    <source>
        <dbReference type="Proteomes" id="UP000008370"/>
    </source>
</evidence>
<dbReference type="InterPro" id="IPR032675">
    <property type="entry name" value="LRR_dom_sf"/>
</dbReference>
<dbReference type="GeneID" id="18918166"/>
<dbReference type="RefSeq" id="XP_007399542.1">
    <property type="nucleotide sequence ID" value="XM_007399480.1"/>
</dbReference>
<accession>K5WN41</accession>
<gene>
    <name evidence="1" type="ORF">PHACADRAFT_262055</name>
</gene>
<dbReference type="AlphaFoldDB" id="K5WN41"/>
<dbReference type="HOGENOM" id="CLU_994363_0_0_1"/>
<dbReference type="Proteomes" id="UP000008370">
    <property type="component" value="Unassembled WGS sequence"/>
</dbReference>
<organism evidence="1 2">
    <name type="scientific">Phanerochaete carnosa (strain HHB-10118-sp)</name>
    <name type="common">White-rot fungus</name>
    <name type="synonym">Peniophora carnosa</name>
    <dbReference type="NCBI Taxonomy" id="650164"/>
    <lineage>
        <taxon>Eukaryota</taxon>
        <taxon>Fungi</taxon>
        <taxon>Dikarya</taxon>
        <taxon>Basidiomycota</taxon>
        <taxon>Agaricomycotina</taxon>
        <taxon>Agaricomycetes</taxon>
        <taxon>Polyporales</taxon>
        <taxon>Phanerochaetaceae</taxon>
        <taxon>Phanerochaete</taxon>
    </lineage>
</organism>
<name>K5WN41_PHACS</name>
<reference evidence="1 2" key="1">
    <citation type="journal article" date="2012" name="BMC Genomics">
        <title>Comparative genomics of the white-rot fungi, Phanerochaete carnosa and P. chrysosporium, to elucidate the genetic basis of the distinct wood types they colonize.</title>
        <authorList>
            <person name="Suzuki H."/>
            <person name="MacDonald J."/>
            <person name="Syed K."/>
            <person name="Salamov A."/>
            <person name="Hori C."/>
            <person name="Aerts A."/>
            <person name="Henrissat B."/>
            <person name="Wiebenga A."/>
            <person name="vanKuyk P.A."/>
            <person name="Barry K."/>
            <person name="Lindquist E."/>
            <person name="LaButti K."/>
            <person name="Lapidus A."/>
            <person name="Lucas S."/>
            <person name="Coutinho P."/>
            <person name="Gong Y."/>
            <person name="Samejima M."/>
            <person name="Mahadevan R."/>
            <person name="Abou-Zaid M."/>
            <person name="de Vries R.P."/>
            <person name="Igarashi K."/>
            <person name="Yadav J.S."/>
            <person name="Grigoriev I.V."/>
            <person name="Master E.R."/>
        </authorList>
    </citation>
    <scope>NUCLEOTIDE SEQUENCE [LARGE SCALE GENOMIC DNA]</scope>
    <source>
        <strain evidence="1 2">HHB-10118-sp</strain>
    </source>
</reference>
<evidence type="ECO:0000313" key="1">
    <source>
        <dbReference type="EMBL" id="EKM51742.1"/>
    </source>
</evidence>
<dbReference type="OrthoDB" id="2802122at2759"/>